<reference evidence="14 16" key="2">
    <citation type="submission" date="2017-03" db="EMBL/GenBank/DDBJ databases">
        <title>Complete sequence of Clostridium formicaceticum DSM 92.</title>
        <authorList>
            <person name="Poehlein A."/>
            <person name="Karl M."/>
            <person name="Bengelsdorf F.R."/>
            <person name="Duerre P."/>
            <person name="Daniel R."/>
        </authorList>
    </citation>
    <scope>NUCLEOTIDE SEQUENCE [LARGE SCALE GENOMIC DNA]</scope>
    <source>
        <strain evidence="14 16">DSM 92</strain>
    </source>
</reference>
<gene>
    <name evidence="14" type="primary">mcpC_1</name>
    <name evidence="13" type="ORF">BJL90_02695</name>
    <name evidence="14" type="ORF">CLFO_37800</name>
</gene>
<dbReference type="CDD" id="cd12912">
    <property type="entry name" value="PDC2_MCP_like"/>
    <property type="match status" value="1"/>
</dbReference>
<keyword evidence="7 9" id="KW-0807">Transducer</keyword>
<name>A0AAC9RQR1_9CLOT</name>
<dbReference type="InterPro" id="IPR003660">
    <property type="entry name" value="HAMP_dom"/>
</dbReference>
<evidence type="ECO:0000256" key="3">
    <source>
        <dbReference type="ARBA" id="ARBA00022500"/>
    </source>
</evidence>
<dbReference type="Pfam" id="PF00015">
    <property type="entry name" value="MCPsignal"/>
    <property type="match status" value="1"/>
</dbReference>
<dbReference type="Gene3D" id="3.30.450.20">
    <property type="entry name" value="PAS domain"/>
    <property type="match status" value="1"/>
</dbReference>
<evidence type="ECO:0000259" key="11">
    <source>
        <dbReference type="PROSITE" id="PS50111"/>
    </source>
</evidence>
<dbReference type="InterPro" id="IPR029151">
    <property type="entry name" value="Sensor-like_sf"/>
</dbReference>
<dbReference type="GO" id="GO:0007165">
    <property type="term" value="P:signal transduction"/>
    <property type="evidence" value="ECO:0007669"/>
    <property type="project" value="UniProtKB-KW"/>
</dbReference>
<dbReference type="EMBL" id="CP017603">
    <property type="protein sequence ID" value="AOY74961.1"/>
    <property type="molecule type" value="Genomic_DNA"/>
</dbReference>
<feature type="transmembrane region" description="Helical" evidence="10">
    <location>
        <begin position="279"/>
        <end position="298"/>
    </location>
</feature>
<keyword evidence="4 10" id="KW-0812">Transmembrane</keyword>
<accession>A0AAC9RQR1</accession>
<dbReference type="Gene3D" id="1.10.287.950">
    <property type="entry name" value="Methyl-accepting chemotaxis protein"/>
    <property type="match status" value="1"/>
</dbReference>
<dbReference type="AlphaFoldDB" id="A0AAC9RQR1"/>
<evidence type="ECO:0000256" key="10">
    <source>
        <dbReference type="SAM" id="Phobius"/>
    </source>
</evidence>
<dbReference type="PANTHER" id="PTHR32089:SF112">
    <property type="entry name" value="LYSOZYME-LIKE PROTEIN-RELATED"/>
    <property type="match status" value="1"/>
</dbReference>
<keyword evidence="5 10" id="KW-1133">Transmembrane helix</keyword>
<dbReference type="RefSeq" id="WP_070964047.1">
    <property type="nucleotide sequence ID" value="NZ_CP017603.1"/>
</dbReference>
<dbReference type="Proteomes" id="UP000177894">
    <property type="component" value="Chromosome"/>
</dbReference>
<evidence type="ECO:0000313" key="13">
    <source>
        <dbReference type="EMBL" id="AOY74961.1"/>
    </source>
</evidence>
<sequence>MKSIKTKLILYFSTLILLSSIALGGISIQRASKFLAEEAEKSLASLAFEASRLAESRVEIQKSTLEMIAARTDIQSMNWEEQQSVLKRQVERTNFFDLAVVHPDGTTYHLDGTTSQLGNTDYIKRALKGEVNVSDLLVIENRPILMYAAPIEEKGQVVGVLVGYREGIALSNIIEDTGYGNGGYAYMINRQGTIVAHPERDRVSDQHNPIQEAQYDESEKSVAALFEKILEEKTGISSYTLEGNSLYAGYAPIEDTDWIVVITANEEEVLSAVPSLQKAILLFTVIVLLVSITIAYFIGNSITKPIIKTVQLSEKIASLDITGDITGDLLQKKDEIGVLSKALQSITDSLREITREMNHSSQQVAAASEELSATSQQSAAAAEEVSKTIEEIATSVANQAESTEEGSSKAILLGKTIEKDQISMKNLNDSSNKVAEAVDKGLKEINNLLKITEESNSATKEIYDVILKTNDSSNKIVEASSVIASIAEQTNLLALNAAIEAARAGDAGRGFAVVAEEIRKLAEQSAASTKTIDGIVAELQGNAEDAVKTMERAVSISKEQTDSVNSSKDKYMLIDEAMKGAEKAMEELNLSADEMIKMKNEILNTLQNLSAIAEENSAAAKQAATSMEEQTASTEEIASASENLSNLAQNLQAVIERFKM</sequence>
<evidence type="ECO:0000256" key="7">
    <source>
        <dbReference type="ARBA" id="ARBA00023224"/>
    </source>
</evidence>
<dbReference type="InterPro" id="IPR033479">
    <property type="entry name" value="dCache_1"/>
</dbReference>
<dbReference type="GO" id="GO:0005886">
    <property type="term" value="C:plasma membrane"/>
    <property type="evidence" value="ECO:0007669"/>
    <property type="project" value="UniProtKB-SubCell"/>
</dbReference>
<reference evidence="13 15" key="1">
    <citation type="submission" date="2016-10" db="EMBL/GenBank/DDBJ databases">
        <title>Complete Genome Sequence of Acetogen Clostridium formicoaceticum ATCC 27076.</title>
        <authorList>
            <person name="Bao T."/>
            <person name="Cheng C."/>
            <person name="Zhao J."/>
            <person name="Yang S.-T."/>
            <person name="Wang J."/>
            <person name="Wang M."/>
        </authorList>
    </citation>
    <scope>NUCLEOTIDE SEQUENCE [LARGE SCALE GENOMIC DNA]</scope>
    <source>
        <strain evidence="13 15">ATCC 27076</strain>
    </source>
</reference>
<evidence type="ECO:0000256" key="5">
    <source>
        <dbReference type="ARBA" id="ARBA00022989"/>
    </source>
</evidence>
<dbReference type="SUPFAM" id="SSF103190">
    <property type="entry name" value="Sensory domain-like"/>
    <property type="match status" value="2"/>
</dbReference>
<evidence type="ECO:0000256" key="4">
    <source>
        <dbReference type="ARBA" id="ARBA00022692"/>
    </source>
</evidence>
<keyword evidence="2" id="KW-1003">Cell membrane</keyword>
<dbReference type="SUPFAM" id="SSF58104">
    <property type="entry name" value="Methyl-accepting chemotaxis protein (MCP) signaling domain"/>
    <property type="match status" value="1"/>
</dbReference>
<comment type="subcellular location">
    <subcellularLocation>
        <location evidence="1">Cell membrane</location>
        <topology evidence="1">Multi-pass membrane protein</topology>
    </subcellularLocation>
</comment>
<evidence type="ECO:0000256" key="9">
    <source>
        <dbReference type="PROSITE-ProRule" id="PRU00284"/>
    </source>
</evidence>
<dbReference type="InterPro" id="IPR004089">
    <property type="entry name" value="MCPsignal_dom"/>
</dbReference>
<dbReference type="SMART" id="SM00304">
    <property type="entry name" value="HAMP"/>
    <property type="match status" value="1"/>
</dbReference>
<comment type="similarity">
    <text evidence="8">Belongs to the methyl-accepting chemotaxis (MCP) protein family.</text>
</comment>
<evidence type="ECO:0000313" key="15">
    <source>
        <dbReference type="Proteomes" id="UP000177894"/>
    </source>
</evidence>
<evidence type="ECO:0000256" key="2">
    <source>
        <dbReference type="ARBA" id="ARBA00022475"/>
    </source>
</evidence>
<evidence type="ECO:0000313" key="14">
    <source>
        <dbReference type="EMBL" id="ARE89373.1"/>
    </source>
</evidence>
<dbReference type="Proteomes" id="UP000192478">
    <property type="component" value="Chromosome"/>
</dbReference>
<evidence type="ECO:0000256" key="8">
    <source>
        <dbReference type="ARBA" id="ARBA00029447"/>
    </source>
</evidence>
<protein>
    <submittedName>
        <fullName evidence="13 14">Methyl-accepting chemotaxis protein</fullName>
    </submittedName>
</protein>
<evidence type="ECO:0000256" key="6">
    <source>
        <dbReference type="ARBA" id="ARBA00023136"/>
    </source>
</evidence>
<dbReference type="SMART" id="SM00283">
    <property type="entry name" value="MA"/>
    <property type="match status" value="1"/>
</dbReference>
<organism evidence="14 16">
    <name type="scientific">Clostridium formicaceticum</name>
    <dbReference type="NCBI Taxonomy" id="1497"/>
    <lineage>
        <taxon>Bacteria</taxon>
        <taxon>Bacillati</taxon>
        <taxon>Bacillota</taxon>
        <taxon>Clostridia</taxon>
        <taxon>Eubacteriales</taxon>
        <taxon>Clostridiaceae</taxon>
        <taxon>Clostridium</taxon>
    </lineage>
</organism>
<feature type="domain" description="Methyl-accepting transducer" evidence="11">
    <location>
        <begin position="374"/>
        <end position="645"/>
    </location>
</feature>
<evidence type="ECO:0000313" key="16">
    <source>
        <dbReference type="Proteomes" id="UP000192478"/>
    </source>
</evidence>
<proteinExistence type="inferred from homology"/>
<keyword evidence="15" id="KW-1185">Reference proteome</keyword>
<evidence type="ECO:0000256" key="1">
    <source>
        <dbReference type="ARBA" id="ARBA00004651"/>
    </source>
</evidence>
<feature type="domain" description="HAMP" evidence="12">
    <location>
        <begin position="300"/>
        <end position="355"/>
    </location>
</feature>
<keyword evidence="3" id="KW-0145">Chemotaxis</keyword>
<dbReference type="Pfam" id="PF02743">
    <property type="entry name" value="dCache_1"/>
    <property type="match status" value="1"/>
</dbReference>
<evidence type="ECO:0000259" key="12">
    <source>
        <dbReference type="PROSITE" id="PS50885"/>
    </source>
</evidence>
<dbReference type="EMBL" id="CP020559">
    <property type="protein sequence ID" value="ARE89373.1"/>
    <property type="molecule type" value="Genomic_DNA"/>
</dbReference>
<dbReference type="PANTHER" id="PTHR32089">
    <property type="entry name" value="METHYL-ACCEPTING CHEMOTAXIS PROTEIN MCPB"/>
    <property type="match status" value="1"/>
</dbReference>
<dbReference type="PROSITE" id="PS50885">
    <property type="entry name" value="HAMP"/>
    <property type="match status" value="1"/>
</dbReference>
<dbReference type="KEGG" id="cfm:BJL90_02695"/>
<dbReference type="PROSITE" id="PS50111">
    <property type="entry name" value="CHEMOTAXIS_TRANSDUC_2"/>
    <property type="match status" value="1"/>
</dbReference>
<keyword evidence="6 10" id="KW-0472">Membrane</keyword>
<dbReference type="GO" id="GO:0006935">
    <property type="term" value="P:chemotaxis"/>
    <property type="evidence" value="ECO:0007669"/>
    <property type="project" value="UniProtKB-KW"/>
</dbReference>